<sequence length="152" mass="17198">MTTSPDRIEIRPIGAGDRAAWLPLWRGYQAFYKVDLAEAVTDCTWQRLNDPAEPVDGALAWRDGEAVGLVHHIRHRSAWTIGDYCYLQDLFVADVARGAGIGRRLITHVYEAAKAAGCSRVHWLTHETNTDAMLLYDRIAERSGFVQYRKIL</sequence>
<name>A0A1I4I0Q7_9HYPH</name>
<feature type="domain" description="N-acetyltransferase" evidence="3">
    <location>
        <begin position="8"/>
        <end position="152"/>
    </location>
</feature>
<reference evidence="5" key="1">
    <citation type="submission" date="2016-10" db="EMBL/GenBank/DDBJ databases">
        <authorList>
            <person name="Varghese N."/>
            <person name="Submissions S."/>
        </authorList>
    </citation>
    <scope>NUCLEOTIDE SEQUENCE [LARGE SCALE GENOMIC DNA]</scope>
    <source>
        <strain evidence="5">BL36</strain>
    </source>
</reference>
<keyword evidence="1 4" id="KW-0808">Transferase</keyword>
<dbReference type="PANTHER" id="PTHR10545">
    <property type="entry name" value="DIAMINE N-ACETYLTRANSFERASE"/>
    <property type="match status" value="1"/>
</dbReference>
<dbReference type="GO" id="GO:0008080">
    <property type="term" value="F:N-acetyltransferase activity"/>
    <property type="evidence" value="ECO:0007669"/>
    <property type="project" value="TreeGrafter"/>
</dbReference>
<dbReference type="CDD" id="cd04301">
    <property type="entry name" value="NAT_SF"/>
    <property type="match status" value="1"/>
</dbReference>
<dbReference type="AlphaFoldDB" id="A0A1I4I0Q7"/>
<accession>A0A1I4I0Q7</accession>
<evidence type="ECO:0000313" key="4">
    <source>
        <dbReference type="EMBL" id="SFL48022.1"/>
    </source>
</evidence>
<evidence type="ECO:0000259" key="3">
    <source>
        <dbReference type="PROSITE" id="PS51186"/>
    </source>
</evidence>
<proteinExistence type="predicted"/>
<dbReference type="Gene3D" id="3.40.630.30">
    <property type="match status" value="1"/>
</dbReference>
<evidence type="ECO:0000256" key="1">
    <source>
        <dbReference type="ARBA" id="ARBA00022679"/>
    </source>
</evidence>
<dbReference type="InterPro" id="IPR051016">
    <property type="entry name" value="Diverse_Substrate_AcTransf"/>
</dbReference>
<dbReference type="EMBL" id="FOTK01000005">
    <property type="protein sequence ID" value="SFL48022.1"/>
    <property type="molecule type" value="Genomic_DNA"/>
</dbReference>
<dbReference type="Pfam" id="PF00583">
    <property type="entry name" value="Acetyltransf_1"/>
    <property type="match status" value="1"/>
</dbReference>
<dbReference type="RefSeq" id="WP_092038606.1">
    <property type="nucleotide sequence ID" value="NZ_FOTK01000005.1"/>
</dbReference>
<keyword evidence="5" id="KW-1185">Reference proteome</keyword>
<dbReference type="InterPro" id="IPR016181">
    <property type="entry name" value="Acyl_CoA_acyltransferase"/>
</dbReference>
<dbReference type="OrthoDB" id="9805924at2"/>
<dbReference type="PROSITE" id="PS51186">
    <property type="entry name" value="GNAT"/>
    <property type="match status" value="1"/>
</dbReference>
<keyword evidence="2" id="KW-0012">Acyltransferase</keyword>
<dbReference type="PANTHER" id="PTHR10545:SF42">
    <property type="entry name" value="ACETYLTRANSFERASE"/>
    <property type="match status" value="1"/>
</dbReference>
<dbReference type="STRING" id="582667.SAMN05192568_1005184"/>
<dbReference type="Proteomes" id="UP000199048">
    <property type="component" value="Unassembled WGS sequence"/>
</dbReference>
<organism evidence="4 5">
    <name type="scientific">Methylobacterium pseudosasicola</name>
    <dbReference type="NCBI Taxonomy" id="582667"/>
    <lineage>
        <taxon>Bacteria</taxon>
        <taxon>Pseudomonadati</taxon>
        <taxon>Pseudomonadota</taxon>
        <taxon>Alphaproteobacteria</taxon>
        <taxon>Hyphomicrobiales</taxon>
        <taxon>Methylobacteriaceae</taxon>
        <taxon>Methylobacterium</taxon>
    </lineage>
</organism>
<dbReference type="SUPFAM" id="SSF55729">
    <property type="entry name" value="Acyl-CoA N-acyltransferases (Nat)"/>
    <property type="match status" value="1"/>
</dbReference>
<dbReference type="InterPro" id="IPR000182">
    <property type="entry name" value="GNAT_dom"/>
</dbReference>
<evidence type="ECO:0000256" key="2">
    <source>
        <dbReference type="ARBA" id="ARBA00023315"/>
    </source>
</evidence>
<evidence type="ECO:0000313" key="5">
    <source>
        <dbReference type="Proteomes" id="UP000199048"/>
    </source>
</evidence>
<protein>
    <submittedName>
        <fullName evidence="4">Acetyltransferase (GNAT) family protein</fullName>
    </submittedName>
</protein>
<gene>
    <name evidence="4" type="ORF">SAMN05192568_1005184</name>
</gene>